<sequence>MNVVAEQSLPRIHYFIESADQSDLYQSNVLGGNPAMIMGKRHGSILVQHEPGQITPAALADMHVDAMLPDPGC</sequence>
<gene>
    <name evidence="1" type="ORF">JS533_009310</name>
</gene>
<accession>A0ABS9VWH6</accession>
<protein>
    <submittedName>
        <fullName evidence="1">Uncharacterized protein</fullName>
    </submittedName>
</protein>
<dbReference type="EMBL" id="JAFEJT020000040">
    <property type="protein sequence ID" value="MCH9276460.1"/>
    <property type="molecule type" value="Genomic_DNA"/>
</dbReference>
<reference evidence="1 2" key="2">
    <citation type="journal article" date="2021" name="Syst. Appl. Microbiol.">
        <title>Phylogenetic classification of ten novel species belonging to the genus Bifidobacterium comprising B. phasiani sp. nov., B. pongonis sp. nov., B. saguinibicoloris sp. nov., B. colobi sp. nov., B. simiiventris sp. nov., B. santillanense sp. nov., B. miconis sp. nov., B. amazonense sp. nov., B. pluvialisilvae sp. nov., and B. miconisargentati sp. nov.</title>
        <authorList>
            <person name="Lugli G.A."/>
            <person name="Calvete-Torre I."/>
            <person name="Alessandri G."/>
            <person name="Milani C."/>
            <person name="Turroni F."/>
            <person name="Laiolo P."/>
            <person name="Ossiprandi M.C."/>
            <person name="Margolles A."/>
            <person name="Ruiz L."/>
            <person name="Ventura M."/>
        </authorList>
    </citation>
    <scope>NUCLEOTIDE SEQUENCE [LARGE SCALE GENOMIC DNA]</scope>
    <source>
        <strain evidence="1 2">MA1</strain>
    </source>
</reference>
<keyword evidence="2" id="KW-1185">Reference proteome</keyword>
<reference evidence="1 2" key="1">
    <citation type="journal article" date="2021" name="Environ. Microbiol.">
        <title>Genetic insights into the dark matter of the mammalian gut microbiota through targeted genome reconstruction.</title>
        <authorList>
            <person name="Lugli G.A."/>
            <person name="Alessandri G."/>
            <person name="Milani C."/>
            <person name="Viappiani A."/>
            <person name="Fontana F."/>
            <person name="Tarracchini C."/>
            <person name="Mancabelli L."/>
            <person name="Argentini C."/>
            <person name="Ruiz L."/>
            <person name="Margolles A."/>
            <person name="van Sinderen D."/>
            <person name="Turroni F."/>
            <person name="Ventura M."/>
        </authorList>
    </citation>
    <scope>NUCLEOTIDE SEQUENCE [LARGE SCALE GENOMIC DNA]</scope>
    <source>
        <strain evidence="1 2">MA1</strain>
    </source>
</reference>
<name>A0ABS9VWH6_9BIFI</name>
<dbReference type="Proteomes" id="UP000710815">
    <property type="component" value="Unassembled WGS sequence"/>
</dbReference>
<evidence type="ECO:0000313" key="2">
    <source>
        <dbReference type="Proteomes" id="UP000710815"/>
    </source>
</evidence>
<proteinExistence type="predicted"/>
<dbReference type="RefSeq" id="WP_241514143.1">
    <property type="nucleotide sequence ID" value="NZ_JAFEJT020000040.1"/>
</dbReference>
<comment type="caution">
    <text evidence="1">The sequence shown here is derived from an EMBL/GenBank/DDBJ whole genome shotgun (WGS) entry which is preliminary data.</text>
</comment>
<organism evidence="1 2">
    <name type="scientific">Bifidobacterium amazonense</name>
    <dbReference type="NCBI Taxonomy" id="2809027"/>
    <lineage>
        <taxon>Bacteria</taxon>
        <taxon>Bacillati</taxon>
        <taxon>Actinomycetota</taxon>
        <taxon>Actinomycetes</taxon>
        <taxon>Bifidobacteriales</taxon>
        <taxon>Bifidobacteriaceae</taxon>
        <taxon>Bifidobacterium</taxon>
    </lineage>
</organism>
<evidence type="ECO:0000313" key="1">
    <source>
        <dbReference type="EMBL" id="MCH9276460.1"/>
    </source>
</evidence>